<dbReference type="AlphaFoldDB" id="A0A0C2SXQ3"/>
<proteinExistence type="predicted"/>
<gene>
    <name evidence="2" type="ORF">M378DRAFT_158839</name>
</gene>
<dbReference type="HOGENOM" id="CLU_2235916_0_0_1"/>
<reference evidence="2 3" key="1">
    <citation type="submission" date="2014-04" db="EMBL/GenBank/DDBJ databases">
        <title>Evolutionary Origins and Diversification of the Mycorrhizal Mutualists.</title>
        <authorList>
            <consortium name="DOE Joint Genome Institute"/>
            <consortium name="Mycorrhizal Genomics Consortium"/>
            <person name="Kohler A."/>
            <person name="Kuo A."/>
            <person name="Nagy L.G."/>
            <person name="Floudas D."/>
            <person name="Copeland A."/>
            <person name="Barry K.W."/>
            <person name="Cichocki N."/>
            <person name="Veneault-Fourrey C."/>
            <person name="LaButti K."/>
            <person name="Lindquist E.A."/>
            <person name="Lipzen A."/>
            <person name="Lundell T."/>
            <person name="Morin E."/>
            <person name="Murat C."/>
            <person name="Riley R."/>
            <person name="Ohm R."/>
            <person name="Sun H."/>
            <person name="Tunlid A."/>
            <person name="Henrissat B."/>
            <person name="Grigoriev I.V."/>
            <person name="Hibbett D.S."/>
            <person name="Martin F."/>
        </authorList>
    </citation>
    <scope>NUCLEOTIDE SEQUENCE [LARGE SCALE GENOMIC DNA]</scope>
    <source>
        <strain evidence="2 3">Koide BX008</strain>
    </source>
</reference>
<accession>A0A0C2SXQ3</accession>
<keyword evidence="3" id="KW-1185">Reference proteome</keyword>
<feature type="region of interest" description="Disordered" evidence="1">
    <location>
        <begin position="15"/>
        <end position="45"/>
    </location>
</feature>
<feature type="compositionally biased region" description="Polar residues" evidence="1">
    <location>
        <begin position="17"/>
        <end position="36"/>
    </location>
</feature>
<evidence type="ECO:0000256" key="1">
    <source>
        <dbReference type="SAM" id="MobiDB-lite"/>
    </source>
</evidence>
<name>A0A0C2SXQ3_AMAMK</name>
<organism evidence="2 3">
    <name type="scientific">Amanita muscaria (strain Koide BX008)</name>
    <dbReference type="NCBI Taxonomy" id="946122"/>
    <lineage>
        <taxon>Eukaryota</taxon>
        <taxon>Fungi</taxon>
        <taxon>Dikarya</taxon>
        <taxon>Basidiomycota</taxon>
        <taxon>Agaricomycotina</taxon>
        <taxon>Agaricomycetes</taxon>
        <taxon>Agaricomycetidae</taxon>
        <taxon>Agaricales</taxon>
        <taxon>Pluteineae</taxon>
        <taxon>Amanitaceae</taxon>
        <taxon>Amanita</taxon>
    </lineage>
</organism>
<evidence type="ECO:0000313" key="3">
    <source>
        <dbReference type="Proteomes" id="UP000054549"/>
    </source>
</evidence>
<dbReference type="InParanoid" id="A0A0C2SXQ3"/>
<protein>
    <submittedName>
        <fullName evidence="2">Uncharacterized protein</fullName>
    </submittedName>
</protein>
<dbReference type="EMBL" id="KN818229">
    <property type="protein sequence ID" value="KIL68300.1"/>
    <property type="molecule type" value="Genomic_DNA"/>
</dbReference>
<sequence>MSFIRRAPTESDILASHKSSMTKLTRSGKATPQTPSLFEPPRNDNHKKAQYFAKCDEICGMDVKTMEDYFTIGFACWAGTQVITGQEFDGLANKNEIWKAATDLA</sequence>
<dbReference type="Proteomes" id="UP000054549">
    <property type="component" value="Unassembled WGS sequence"/>
</dbReference>
<evidence type="ECO:0000313" key="2">
    <source>
        <dbReference type="EMBL" id="KIL68300.1"/>
    </source>
</evidence>